<organism evidence="1 2">
    <name type="scientific">Panagrolaimus sp. PS1159</name>
    <dbReference type="NCBI Taxonomy" id="55785"/>
    <lineage>
        <taxon>Eukaryota</taxon>
        <taxon>Metazoa</taxon>
        <taxon>Ecdysozoa</taxon>
        <taxon>Nematoda</taxon>
        <taxon>Chromadorea</taxon>
        <taxon>Rhabditida</taxon>
        <taxon>Tylenchina</taxon>
        <taxon>Panagrolaimomorpha</taxon>
        <taxon>Panagrolaimoidea</taxon>
        <taxon>Panagrolaimidae</taxon>
        <taxon>Panagrolaimus</taxon>
    </lineage>
</organism>
<evidence type="ECO:0000313" key="1">
    <source>
        <dbReference type="Proteomes" id="UP000887580"/>
    </source>
</evidence>
<name>A0AC35GIL6_9BILA</name>
<reference evidence="2" key="1">
    <citation type="submission" date="2022-11" db="UniProtKB">
        <authorList>
            <consortium name="WormBaseParasite"/>
        </authorList>
    </citation>
    <scope>IDENTIFICATION</scope>
</reference>
<evidence type="ECO:0000313" key="2">
    <source>
        <dbReference type="WBParaSite" id="PS1159_v2.g5596.t1"/>
    </source>
</evidence>
<protein>
    <submittedName>
        <fullName evidence="2">DOMON domain-containing protein</fullName>
    </submittedName>
</protein>
<dbReference type="WBParaSite" id="PS1159_v2.g5596.t1">
    <property type="protein sequence ID" value="PS1159_v2.g5596.t1"/>
    <property type="gene ID" value="PS1159_v2.g5596"/>
</dbReference>
<sequence length="613" mass="69229">MLSEMQFENNADGGDVQILFDKTAHRKKPFDKRKFLWLFGAIGIVLLVIGNIWAGWGTWGKNSKHPFIPSPTPAINSNNFNSSLNVKIKDFVFDFHWHIDFEAEAIQFSVISKDKTFTDNRWLLIGFSNTGEIVKSDYCVFKNKNLTDGYVDISKSLITDTQQDCELISSDQNGFSFKRKWTTCDPRDIVLSKGTTNIYFASDESETSNINEINSHKAKLFSPNIPPTQLEADIITLPITAINLTVSAENKQWCLIKKFDENLRKTKNHLVRIEPLLTVGNEKVIQQMELFYCNFGDAKDSMEYNGTCQNEKPKNCSKSIFVWSLGASPFDFPKEAGFPIGGSSDGYIMLKIQYVNQNSINDSSGFNLYYTPTLRSNDAGILELGISPLTANIIPPKQTSFALNGFCLPECSGKFPDNGITIFGSRLHTHSLGKLVRTSIYRNGKRIGNLNFDPDFVYNWHIVDSLEPQISVEKNDMLMTTCIYNSDKRDKITFGGDEPTDEMCSNIVYYYPAMDITICRSAIDDNALQNWFAKKGNPGAAKTVKEKYESFTEWNESLIDDLKELYSTSPLKAECISQSGIAFNGMQNLKKPFISKISEESRIKYECPSVDDL</sequence>
<dbReference type="Proteomes" id="UP000887580">
    <property type="component" value="Unplaced"/>
</dbReference>
<accession>A0AC35GIL6</accession>
<proteinExistence type="predicted"/>